<protein>
    <submittedName>
        <fullName evidence="2">Uncharacterized protein</fullName>
    </submittedName>
</protein>
<feature type="region of interest" description="Disordered" evidence="1">
    <location>
        <begin position="100"/>
        <end position="135"/>
    </location>
</feature>
<name>A0A0V0R9B7_PSEPJ</name>
<feature type="region of interest" description="Disordered" evidence="1">
    <location>
        <begin position="218"/>
        <end position="267"/>
    </location>
</feature>
<evidence type="ECO:0000256" key="1">
    <source>
        <dbReference type="SAM" id="MobiDB-lite"/>
    </source>
</evidence>
<feature type="compositionally biased region" description="Polar residues" evidence="1">
    <location>
        <begin position="123"/>
        <end position="135"/>
    </location>
</feature>
<dbReference type="EMBL" id="LDAU01000007">
    <property type="protein sequence ID" value="KRX11092.1"/>
    <property type="molecule type" value="Genomic_DNA"/>
</dbReference>
<keyword evidence="3" id="KW-1185">Reference proteome</keyword>
<organism evidence="2 3">
    <name type="scientific">Pseudocohnilembus persalinus</name>
    <name type="common">Ciliate</name>
    <dbReference type="NCBI Taxonomy" id="266149"/>
    <lineage>
        <taxon>Eukaryota</taxon>
        <taxon>Sar</taxon>
        <taxon>Alveolata</taxon>
        <taxon>Ciliophora</taxon>
        <taxon>Intramacronucleata</taxon>
        <taxon>Oligohymenophorea</taxon>
        <taxon>Scuticociliatia</taxon>
        <taxon>Philasterida</taxon>
        <taxon>Pseudocohnilembidae</taxon>
        <taxon>Pseudocohnilembus</taxon>
    </lineage>
</organism>
<proteinExistence type="predicted"/>
<comment type="caution">
    <text evidence="2">The sequence shown here is derived from an EMBL/GenBank/DDBJ whole genome shotgun (WGS) entry which is preliminary data.</text>
</comment>
<dbReference type="Proteomes" id="UP000054937">
    <property type="component" value="Unassembled WGS sequence"/>
</dbReference>
<accession>A0A0V0R9B7</accession>
<gene>
    <name evidence="2" type="ORF">PPERSA_05201</name>
</gene>
<reference evidence="2 3" key="1">
    <citation type="journal article" date="2015" name="Sci. Rep.">
        <title>Genome of the facultative scuticociliatosis pathogen Pseudocohnilembus persalinus provides insight into its virulence through horizontal gene transfer.</title>
        <authorList>
            <person name="Xiong J."/>
            <person name="Wang G."/>
            <person name="Cheng J."/>
            <person name="Tian M."/>
            <person name="Pan X."/>
            <person name="Warren A."/>
            <person name="Jiang C."/>
            <person name="Yuan D."/>
            <person name="Miao W."/>
        </authorList>
    </citation>
    <scope>NUCLEOTIDE SEQUENCE [LARGE SCALE GENOMIC DNA]</scope>
    <source>
        <strain evidence="2">36N120E</strain>
    </source>
</reference>
<sequence>MQNEINCVINSYELKIIEVQRCITEKQKNIQQNNLQEQLQNINSDEFYSEEYFENLKLKLGEEIQKNQLQLNKQISQENNNTQNQNLQDKQDLQLQANNGKKNQDNQYNTNNNNDSKNKLQQELNSPNQSKKSQQEILKQIANLPFNFQVDDELTEQLNLLEYQQYMEKQQYIQQIHQSQAKKKALPFEFAPLIQGQNQQEDQNYQQYMEQNQKKLRNNLNDPSSLVGQNGSNKLSQQQQVQQNQQNNGDSQYQQKKQLPFSFQPVE</sequence>
<dbReference type="AlphaFoldDB" id="A0A0V0R9B7"/>
<evidence type="ECO:0000313" key="2">
    <source>
        <dbReference type="EMBL" id="KRX11092.1"/>
    </source>
</evidence>
<evidence type="ECO:0000313" key="3">
    <source>
        <dbReference type="Proteomes" id="UP000054937"/>
    </source>
</evidence>
<feature type="compositionally biased region" description="Low complexity" evidence="1">
    <location>
        <begin position="100"/>
        <end position="122"/>
    </location>
</feature>
<dbReference type="InParanoid" id="A0A0V0R9B7"/>
<feature type="compositionally biased region" description="Polar residues" evidence="1">
    <location>
        <begin position="218"/>
        <end position="236"/>
    </location>
</feature>
<feature type="compositionally biased region" description="Low complexity" evidence="1">
    <location>
        <begin position="237"/>
        <end position="255"/>
    </location>
</feature>